<dbReference type="eggNOG" id="ENOG502R4WK">
    <property type="taxonomic scope" value="Eukaryota"/>
</dbReference>
<protein>
    <submittedName>
        <fullName evidence="2">Uncharacterized protein</fullName>
    </submittedName>
</protein>
<keyword evidence="1" id="KW-0812">Transmembrane</keyword>
<feature type="transmembrane region" description="Helical" evidence="1">
    <location>
        <begin position="704"/>
        <end position="726"/>
    </location>
</feature>
<feature type="transmembrane region" description="Helical" evidence="1">
    <location>
        <begin position="633"/>
        <end position="654"/>
    </location>
</feature>
<sequence>MAAAEAKEVAEAVAKEAARQAVEAIAAVNAATDAAAEAVAVGKAVAEAMEVAKAAFEAAMKKVAEALAVANEVMAKAALEAAATEAAAKEVAEAVAVLKAALEAAAMEEAEAAAVAKAAAEAAEAVAVAKVAVEAAAKEAATAVAVAKTAFEAAAAKGVAVAKALAKEAAEVVAMAKDLVEAAAKEAAEAVAVAKAVAEAAEAVAVPKAALEASMAVAKDLAEAAAKWAAEAKAAAEAAAEAKAAAEAAAVANAVAKAAAEAAAVADAAAKAAAAAAAEDAAAATRTQLGRLALVVVGFAFALGAVWLASAFRIASAVDHCLAVKVHWLADPMCRDTVVFAAPLAVASLILMAAAVRRQVKAEAEAGAQIREAAGVTHDVLPDPELQPPLPPPPQPAVALASGLERRLLLCGSDEVVMLTIISIYLCCVTFILVGMLLRMFGALFLVYYPGDELEIALLMGVGSGFKNVGYLWLAVGHFFLIIPYAVLRLRRFLNQFVSIFVMHVANRGSSPVLNQRQYRIADLNAAAFQFVRLLVILSSCRCCHRHCLLLADSPAYCACAKSNCTIAVAFLAMLGMAVCAEVKADAEEEAQIIRVVVASSQSRHLSFAAGLCRPDVALPAGPDHLGRRGCDAAVVFFISAMYPYCVAFILMGGGGDEGITRLMNLGSDFENMGYLWLALGHFFLVAPYAALRLRRFIKEEEICLSMVALFGHAGLLFGHATLAGISR</sequence>
<proteinExistence type="predicted"/>
<dbReference type="Gramene" id="OGLUM08G15550.1">
    <property type="protein sequence ID" value="OGLUM08G15550.1"/>
    <property type="gene ID" value="OGLUM08G15550"/>
</dbReference>
<feature type="transmembrane region" description="Helical" evidence="1">
    <location>
        <begin position="416"/>
        <end position="449"/>
    </location>
</feature>
<reference evidence="2" key="1">
    <citation type="submission" date="2015-04" db="UniProtKB">
        <authorList>
            <consortium name="EnsemblPlants"/>
        </authorList>
    </citation>
    <scope>IDENTIFICATION</scope>
</reference>
<evidence type="ECO:0000256" key="1">
    <source>
        <dbReference type="SAM" id="Phobius"/>
    </source>
</evidence>
<dbReference type="Proteomes" id="UP000026961">
    <property type="component" value="Chromosome 8"/>
</dbReference>
<feature type="transmembrane region" description="Helical" evidence="1">
    <location>
        <begin position="469"/>
        <end position="488"/>
    </location>
</feature>
<organism evidence="2">
    <name type="scientific">Oryza glumipatula</name>
    <dbReference type="NCBI Taxonomy" id="40148"/>
    <lineage>
        <taxon>Eukaryota</taxon>
        <taxon>Viridiplantae</taxon>
        <taxon>Streptophyta</taxon>
        <taxon>Embryophyta</taxon>
        <taxon>Tracheophyta</taxon>
        <taxon>Spermatophyta</taxon>
        <taxon>Magnoliopsida</taxon>
        <taxon>Liliopsida</taxon>
        <taxon>Poales</taxon>
        <taxon>Poaceae</taxon>
        <taxon>BOP clade</taxon>
        <taxon>Oryzoideae</taxon>
        <taxon>Oryzeae</taxon>
        <taxon>Oryzinae</taxon>
        <taxon>Oryza</taxon>
    </lineage>
</organism>
<dbReference type="EnsemblPlants" id="OGLUM08G15550.1">
    <property type="protein sequence ID" value="OGLUM08G15550.1"/>
    <property type="gene ID" value="OGLUM08G15550"/>
</dbReference>
<dbReference type="HOGENOM" id="CLU_023763_0_0_1"/>
<keyword evidence="1" id="KW-0472">Membrane</keyword>
<keyword evidence="3" id="KW-1185">Reference proteome</keyword>
<keyword evidence="1" id="KW-1133">Transmembrane helix</keyword>
<evidence type="ECO:0000313" key="2">
    <source>
        <dbReference type="EnsemblPlants" id="OGLUM08G15550.1"/>
    </source>
</evidence>
<feature type="transmembrane region" description="Helical" evidence="1">
    <location>
        <begin position="292"/>
        <end position="318"/>
    </location>
</feature>
<evidence type="ECO:0000313" key="3">
    <source>
        <dbReference type="Proteomes" id="UP000026961"/>
    </source>
</evidence>
<dbReference type="AlphaFoldDB" id="A0A0E0AVD1"/>
<feature type="transmembrane region" description="Helical" evidence="1">
    <location>
        <begin position="338"/>
        <end position="356"/>
    </location>
</feature>
<accession>A0A0E0AVD1</accession>
<feature type="transmembrane region" description="Helical" evidence="1">
    <location>
        <begin position="674"/>
        <end position="692"/>
    </location>
</feature>
<reference evidence="2" key="2">
    <citation type="submission" date="2018-05" db="EMBL/GenBank/DDBJ databases">
        <title>OgluRS3 (Oryza glumaepatula Reference Sequence Version 3).</title>
        <authorList>
            <person name="Zhang J."/>
            <person name="Kudrna D."/>
            <person name="Lee S."/>
            <person name="Talag J."/>
            <person name="Welchert J."/>
            <person name="Wing R.A."/>
        </authorList>
    </citation>
    <scope>NUCLEOTIDE SEQUENCE [LARGE SCALE GENOMIC DNA]</scope>
</reference>
<name>A0A0E0AVD1_9ORYZ</name>